<keyword evidence="2" id="KW-1185">Reference proteome</keyword>
<dbReference type="InParanoid" id="A0A2P6MRX2"/>
<proteinExistence type="predicted"/>
<dbReference type="AlphaFoldDB" id="A0A2P6MRX2"/>
<accession>A0A2P6MRX2</accession>
<reference evidence="1 2" key="1">
    <citation type="journal article" date="2018" name="Genome Biol. Evol.">
        <title>Multiple Roots of Fruiting Body Formation in Amoebozoa.</title>
        <authorList>
            <person name="Hillmann F."/>
            <person name="Forbes G."/>
            <person name="Novohradska S."/>
            <person name="Ferling I."/>
            <person name="Riege K."/>
            <person name="Groth M."/>
            <person name="Westermann M."/>
            <person name="Marz M."/>
            <person name="Spaller T."/>
            <person name="Winckler T."/>
            <person name="Schaap P."/>
            <person name="Glockner G."/>
        </authorList>
    </citation>
    <scope>NUCLEOTIDE SEQUENCE [LARGE SCALE GENOMIC DNA]</scope>
    <source>
        <strain evidence="1 2">Jena</strain>
    </source>
</reference>
<protein>
    <submittedName>
        <fullName evidence="1">Uncharacterized protein</fullName>
    </submittedName>
</protein>
<dbReference type="EMBL" id="MDYQ01000463">
    <property type="protein sequence ID" value="PRP74458.1"/>
    <property type="molecule type" value="Genomic_DNA"/>
</dbReference>
<comment type="caution">
    <text evidence="1">The sequence shown here is derived from an EMBL/GenBank/DDBJ whole genome shotgun (WGS) entry which is preliminary data.</text>
</comment>
<gene>
    <name evidence="1" type="ORF">PROFUN_06587</name>
</gene>
<sequence>MHETRVPFEVRHPRRLNLKRSLEPEISGDRVGWVEGISGLLVELRIQRWEHSVPMLVFPCGSISQEAFNNVASLVMIPCDHRRR</sequence>
<organism evidence="1 2">
    <name type="scientific">Planoprotostelium fungivorum</name>
    <dbReference type="NCBI Taxonomy" id="1890364"/>
    <lineage>
        <taxon>Eukaryota</taxon>
        <taxon>Amoebozoa</taxon>
        <taxon>Evosea</taxon>
        <taxon>Variosea</taxon>
        <taxon>Cavosteliida</taxon>
        <taxon>Cavosteliaceae</taxon>
        <taxon>Planoprotostelium</taxon>
    </lineage>
</organism>
<evidence type="ECO:0000313" key="1">
    <source>
        <dbReference type="EMBL" id="PRP74458.1"/>
    </source>
</evidence>
<dbReference type="Proteomes" id="UP000241769">
    <property type="component" value="Unassembled WGS sequence"/>
</dbReference>
<name>A0A2P6MRX2_9EUKA</name>
<evidence type="ECO:0000313" key="2">
    <source>
        <dbReference type="Proteomes" id="UP000241769"/>
    </source>
</evidence>